<keyword evidence="3" id="KW-0862">Zinc</keyword>
<evidence type="ECO:0000259" key="6">
    <source>
        <dbReference type="PROSITE" id="PS51999"/>
    </source>
</evidence>
<evidence type="ECO:0000256" key="2">
    <source>
        <dbReference type="ARBA" id="ARBA00022771"/>
    </source>
</evidence>
<evidence type="ECO:0000256" key="3">
    <source>
        <dbReference type="ARBA" id="ARBA00022833"/>
    </source>
</evidence>
<dbReference type="OrthoDB" id="2822301at2759"/>
<keyword evidence="5" id="KW-1133">Transmembrane helix</keyword>
<dbReference type="Proteomes" id="UP000516437">
    <property type="component" value="Chromosome 6"/>
</dbReference>
<evidence type="ECO:0000256" key="4">
    <source>
        <dbReference type="PROSITE-ProRule" id="PRU01343"/>
    </source>
</evidence>
<reference evidence="7 8" key="1">
    <citation type="journal article" date="2019" name="Plant Biotechnol. J.">
        <title>The red bayberry genome and genetic basis of sex determination.</title>
        <authorList>
            <person name="Jia H.M."/>
            <person name="Jia H.J."/>
            <person name="Cai Q.L."/>
            <person name="Wang Y."/>
            <person name="Zhao H.B."/>
            <person name="Yang W.F."/>
            <person name="Wang G.Y."/>
            <person name="Li Y.H."/>
            <person name="Zhan D.L."/>
            <person name="Shen Y.T."/>
            <person name="Niu Q.F."/>
            <person name="Chang L."/>
            <person name="Qiu J."/>
            <person name="Zhao L."/>
            <person name="Xie H.B."/>
            <person name="Fu W.Y."/>
            <person name="Jin J."/>
            <person name="Li X.W."/>
            <person name="Jiao Y."/>
            <person name="Zhou C.C."/>
            <person name="Tu T."/>
            <person name="Chai C.Y."/>
            <person name="Gao J.L."/>
            <person name="Fan L.J."/>
            <person name="van de Weg E."/>
            <person name="Wang J.Y."/>
            <person name="Gao Z.S."/>
        </authorList>
    </citation>
    <scope>NUCLEOTIDE SEQUENCE [LARGE SCALE GENOMIC DNA]</scope>
    <source>
        <tissue evidence="7">Leaves</tissue>
    </source>
</reference>
<feature type="domain" description="GRF-type" evidence="6">
    <location>
        <begin position="30"/>
        <end position="75"/>
    </location>
</feature>
<dbReference type="GO" id="GO:0008270">
    <property type="term" value="F:zinc ion binding"/>
    <property type="evidence" value="ECO:0007669"/>
    <property type="project" value="UniProtKB-KW"/>
</dbReference>
<dbReference type="InterPro" id="IPR010666">
    <property type="entry name" value="Znf_GRF"/>
</dbReference>
<keyword evidence="1" id="KW-0479">Metal-binding</keyword>
<gene>
    <name evidence="7" type="ORF">CJ030_MR6G023580</name>
</gene>
<organism evidence="7 8">
    <name type="scientific">Morella rubra</name>
    <name type="common">Chinese bayberry</name>
    <dbReference type="NCBI Taxonomy" id="262757"/>
    <lineage>
        <taxon>Eukaryota</taxon>
        <taxon>Viridiplantae</taxon>
        <taxon>Streptophyta</taxon>
        <taxon>Embryophyta</taxon>
        <taxon>Tracheophyta</taxon>
        <taxon>Spermatophyta</taxon>
        <taxon>Magnoliopsida</taxon>
        <taxon>eudicotyledons</taxon>
        <taxon>Gunneridae</taxon>
        <taxon>Pentapetalae</taxon>
        <taxon>rosids</taxon>
        <taxon>fabids</taxon>
        <taxon>Fagales</taxon>
        <taxon>Myricaceae</taxon>
        <taxon>Morella</taxon>
    </lineage>
</organism>
<keyword evidence="8" id="KW-1185">Reference proteome</keyword>
<keyword evidence="5" id="KW-0472">Membrane</keyword>
<evidence type="ECO:0000313" key="8">
    <source>
        <dbReference type="Proteomes" id="UP000516437"/>
    </source>
</evidence>
<comment type="caution">
    <text evidence="7">The sequence shown here is derived from an EMBL/GenBank/DDBJ whole genome shotgun (WGS) entry which is preliminary data.</text>
</comment>
<dbReference type="AlphaFoldDB" id="A0A6A1VBH1"/>
<dbReference type="EMBL" id="RXIC02000024">
    <property type="protein sequence ID" value="KAB1210031.1"/>
    <property type="molecule type" value="Genomic_DNA"/>
</dbReference>
<protein>
    <recommendedName>
        <fullName evidence="6">GRF-type domain-containing protein</fullName>
    </recommendedName>
</protein>
<sequence>MTSASSSSVSNGRQEWVSLEAEVDEATRLCFCGMKARMRTSRTEGNPGRRFFGCPRYSSGQRHLACNFFEWIDPAPAAQGQDALAGMVRKVKILEDKVKMSEDKVKTNADKVNFLEEQVQVQKDQLIKHKAKERQLKAVLLGSWMFFACVFLLLCS</sequence>
<dbReference type="Pfam" id="PF06839">
    <property type="entry name" value="Zn_ribbon_GRF"/>
    <property type="match status" value="1"/>
</dbReference>
<evidence type="ECO:0000256" key="5">
    <source>
        <dbReference type="SAM" id="Phobius"/>
    </source>
</evidence>
<keyword evidence="2 4" id="KW-0863">Zinc-finger</keyword>
<accession>A0A6A1VBH1</accession>
<dbReference type="PROSITE" id="PS51999">
    <property type="entry name" value="ZF_GRF"/>
    <property type="match status" value="1"/>
</dbReference>
<feature type="transmembrane region" description="Helical" evidence="5">
    <location>
        <begin position="136"/>
        <end position="154"/>
    </location>
</feature>
<evidence type="ECO:0000256" key="1">
    <source>
        <dbReference type="ARBA" id="ARBA00022723"/>
    </source>
</evidence>
<evidence type="ECO:0000313" key="7">
    <source>
        <dbReference type="EMBL" id="KAB1210031.1"/>
    </source>
</evidence>
<name>A0A6A1VBH1_9ROSI</name>
<dbReference type="PANTHER" id="PTHR33248">
    <property type="entry name" value="ZINC ION-BINDING PROTEIN"/>
    <property type="match status" value="1"/>
</dbReference>
<keyword evidence="5" id="KW-0812">Transmembrane</keyword>
<proteinExistence type="predicted"/>